<dbReference type="InterPro" id="IPR023379">
    <property type="entry name" value="BART_dom"/>
</dbReference>
<comment type="subcellular location">
    <subcellularLocation>
        <location evidence="1">Cytoplasm</location>
        <location evidence="1">Cytoskeleton</location>
        <location evidence="1">Cilium basal body</location>
    </subcellularLocation>
    <subcellularLocation>
        <location evidence="3">Cytoplasm</location>
        <location evidence="3">Cytoskeleton</location>
        <location evidence="3">Microtubule organizing center</location>
        <location evidence="3">Centrosome</location>
    </subcellularLocation>
    <subcellularLocation>
        <location evidence="4">Mitochondrion intermembrane space</location>
    </subcellularLocation>
    <subcellularLocation>
        <location evidence="2">Nucleus</location>
    </subcellularLocation>
</comment>
<dbReference type="GO" id="GO:0051457">
    <property type="term" value="P:maintenance of protein location in nucleus"/>
    <property type="evidence" value="ECO:0007669"/>
    <property type="project" value="TreeGrafter"/>
</dbReference>
<keyword evidence="10" id="KW-0206">Cytoskeleton</keyword>
<evidence type="ECO:0000256" key="12">
    <source>
        <dbReference type="ARBA" id="ARBA00023273"/>
    </source>
</evidence>
<evidence type="ECO:0000313" key="14">
    <source>
        <dbReference type="EMBL" id="KAJ0408934.1"/>
    </source>
</evidence>
<name>A0AAD5MB75_PYTIN</name>
<dbReference type="InterPro" id="IPR038849">
    <property type="entry name" value="ARL2BP"/>
</dbReference>
<evidence type="ECO:0000256" key="6">
    <source>
        <dbReference type="ARBA" id="ARBA00014849"/>
    </source>
</evidence>
<dbReference type="GO" id="GO:0005634">
    <property type="term" value="C:nucleus"/>
    <property type="evidence" value="ECO:0007669"/>
    <property type="project" value="UniProtKB-SubCell"/>
</dbReference>
<keyword evidence="9" id="KW-0496">Mitochondrion</keyword>
<dbReference type="PANTHER" id="PTHR15487">
    <property type="entry name" value="ADP-RIBOSYLATION FACTOR-LIKE PROTEIN 2-BINDING PROTEIN"/>
    <property type="match status" value="1"/>
</dbReference>
<feature type="domain" description="BART" evidence="13">
    <location>
        <begin position="37"/>
        <end position="145"/>
    </location>
</feature>
<sequence length="164" mass="18860">MATISSEQPEVIDAFKADDEEEVICDDIGENTEETAFDQMIGVLQDILLDPDFVNMQNDFCMNHCEVFEDVTENKLIYTDLFQQYINLIESFLEQRLSEQIENFSMDELGRLMQEHEDEIPLDVIDVLLSCSDFEEFKSLMLSFKQNETPNFEITGDALICASG</sequence>
<accession>A0AAD5MB75</accession>
<evidence type="ECO:0000256" key="5">
    <source>
        <dbReference type="ARBA" id="ARBA00009880"/>
    </source>
</evidence>
<dbReference type="AlphaFoldDB" id="A0AAD5MB75"/>
<organism evidence="14 15">
    <name type="scientific">Pythium insidiosum</name>
    <name type="common">Pythiosis disease agent</name>
    <dbReference type="NCBI Taxonomy" id="114742"/>
    <lineage>
        <taxon>Eukaryota</taxon>
        <taxon>Sar</taxon>
        <taxon>Stramenopiles</taxon>
        <taxon>Oomycota</taxon>
        <taxon>Peronosporomycetes</taxon>
        <taxon>Pythiales</taxon>
        <taxon>Pythiaceae</taxon>
        <taxon>Pythium</taxon>
    </lineage>
</organism>
<comment type="similarity">
    <text evidence="5">Belongs to the ARL2BP family.</text>
</comment>
<keyword evidence="11" id="KW-0539">Nucleus</keyword>
<comment type="caution">
    <text evidence="14">The sequence shown here is derived from an EMBL/GenBank/DDBJ whole genome shotgun (WGS) entry which is preliminary data.</text>
</comment>
<keyword evidence="12" id="KW-0966">Cell projection</keyword>
<dbReference type="Pfam" id="PF11527">
    <property type="entry name" value="ARL2_Bind_BART"/>
    <property type="match status" value="1"/>
</dbReference>
<keyword evidence="7" id="KW-0963">Cytoplasm</keyword>
<evidence type="ECO:0000256" key="1">
    <source>
        <dbReference type="ARBA" id="ARBA00004120"/>
    </source>
</evidence>
<dbReference type="Gene3D" id="1.20.1520.10">
    <property type="entry name" value="ADP-ribosylation factor-like 2-binding protein, domain"/>
    <property type="match status" value="1"/>
</dbReference>
<dbReference type="InterPro" id="IPR042541">
    <property type="entry name" value="BART_sf"/>
</dbReference>
<protein>
    <recommendedName>
        <fullName evidence="6">ADP-ribosylation factor-like protein 2-binding protein</fullName>
    </recommendedName>
</protein>
<dbReference type="GO" id="GO:0005758">
    <property type="term" value="C:mitochondrial intermembrane space"/>
    <property type="evidence" value="ECO:0007669"/>
    <property type="project" value="UniProtKB-SubCell"/>
</dbReference>
<evidence type="ECO:0000256" key="3">
    <source>
        <dbReference type="ARBA" id="ARBA00004300"/>
    </source>
</evidence>
<evidence type="ECO:0000256" key="4">
    <source>
        <dbReference type="ARBA" id="ARBA00004569"/>
    </source>
</evidence>
<reference evidence="14" key="1">
    <citation type="submission" date="2021-12" db="EMBL/GenBank/DDBJ databases">
        <title>Prjna785345.</title>
        <authorList>
            <person name="Rujirawat T."/>
            <person name="Krajaejun T."/>
        </authorList>
    </citation>
    <scope>NUCLEOTIDE SEQUENCE</scope>
    <source>
        <strain evidence="14">Pi057C3</strain>
    </source>
</reference>
<evidence type="ECO:0000313" key="15">
    <source>
        <dbReference type="Proteomes" id="UP001209570"/>
    </source>
</evidence>
<evidence type="ECO:0000256" key="10">
    <source>
        <dbReference type="ARBA" id="ARBA00023212"/>
    </source>
</evidence>
<keyword evidence="15" id="KW-1185">Reference proteome</keyword>
<evidence type="ECO:0000256" key="7">
    <source>
        <dbReference type="ARBA" id="ARBA00022490"/>
    </source>
</evidence>
<evidence type="ECO:0000256" key="2">
    <source>
        <dbReference type="ARBA" id="ARBA00004123"/>
    </source>
</evidence>
<evidence type="ECO:0000256" key="8">
    <source>
        <dbReference type="ARBA" id="ARBA00023069"/>
    </source>
</evidence>
<dbReference type="Proteomes" id="UP001209570">
    <property type="component" value="Unassembled WGS sequence"/>
</dbReference>
<keyword evidence="8" id="KW-0969">Cilium</keyword>
<proteinExistence type="inferred from homology"/>
<dbReference type="GO" id="GO:0005813">
    <property type="term" value="C:centrosome"/>
    <property type="evidence" value="ECO:0007669"/>
    <property type="project" value="UniProtKB-SubCell"/>
</dbReference>
<evidence type="ECO:0000256" key="9">
    <source>
        <dbReference type="ARBA" id="ARBA00023128"/>
    </source>
</evidence>
<dbReference type="EMBL" id="JAKCXM010000007">
    <property type="protein sequence ID" value="KAJ0408934.1"/>
    <property type="molecule type" value="Genomic_DNA"/>
</dbReference>
<evidence type="ECO:0000256" key="11">
    <source>
        <dbReference type="ARBA" id="ARBA00023242"/>
    </source>
</evidence>
<dbReference type="PANTHER" id="PTHR15487:SF4">
    <property type="entry name" value="ADP-RIBOSYLATION FACTOR-LIKE PROTEIN 2-BINDING PROTEIN"/>
    <property type="match status" value="1"/>
</dbReference>
<evidence type="ECO:0000259" key="13">
    <source>
        <dbReference type="Pfam" id="PF11527"/>
    </source>
</evidence>
<gene>
    <name evidence="14" type="ORF">P43SY_002813</name>
</gene>